<evidence type="ECO:0000256" key="2">
    <source>
        <dbReference type="ARBA" id="ARBA00022692"/>
    </source>
</evidence>
<evidence type="ECO:0000259" key="7">
    <source>
        <dbReference type="PROSITE" id="PS50850"/>
    </source>
</evidence>
<dbReference type="PANTHER" id="PTHR23501:SF59">
    <property type="entry name" value="MAJOR FACILITATOR SUPERFAMILY (MFS) PROFILE DOMAIN-CONTAINING PROTEIN-RELATED"/>
    <property type="match status" value="1"/>
</dbReference>
<feature type="transmembrane region" description="Helical" evidence="6">
    <location>
        <begin position="285"/>
        <end position="305"/>
    </location>
</feature>
<dbReference type="InterPro" id="IPR020846">
    <property type="entry name" value="MFS_dom"/>
</dbReference>
<feature type="transmembrane region" description="Helical" evidence="6">
    <location>
        <begin position="362"/>
        <end position="381"/>
    </location>
</feature>
<dbReference type="Proteomes" id="UP001305779">
    <property type="component" value="Unassembled WGS sequence"/>
</dbReference>
<comment type="subcellular location">
    <subcellularLocation>
        <location evidence="1">Membrane</location>
        <topology evidence="1">Multi-pass membrane protein</topology>
    </subcellularLocation>
</comment>
<evidence type="ECO:0000313" key="8">
    <source>
        <dbReference type="EMBL" id="KAK4499737.1"/>
    </source>
</evidence>
<feature type="transmembrane region" description="Helical" evidence="6">
    <location>
        <begin position="188"/>
        <end position="213"/>
    </location>
</feature>
<feature type="transmembrane region" description="Helical" evidence="6">
    <location>
        <begin position="220"/>
        <end position="239"/>
    </location>
</feature>
<evidence type="ECO:0000256" key="6">
    <source>
        <dbReference type="SAM" id="Phobius"/>
    </source>
</evidence>
<protein>
    <recommendedName>
        <fullName evidence="7">Major facilitator superfamily (MFS) profile domain-containing protein</fullName>
    </recommendedName>
</protein>
<sequence length="429" mass="46573">MTYVVMVDLFTLRQRANAIAVIGLVWLVGNVVGPILGGAFSEYVTWRWIFWICLPFAGASIILIAFFLKTPHKRLQPAEALKGVDWAGAVVFIGCLTSFLMAISWGGSMFSWSSYQTIVPLVIGAVGLIAWLFYEHFVPAAPILPLVLLKNRTNLAVFTGTIFMGIIQYGLLYYLPLYYQLSKGYSPLISGVALLPQCVLSSPTTTITSIIISKTGKYRLIIWIGWVLMSLGCGLLVLLTNETTVAQWIFINAVSGLGLGFLFTSQSVATQAASETRHMAIAAGLSPFFRALGQTIGIVIGNSIFQNTLRSQLNDSNNSILRNEADEYSNNITQLGAILSGLPNESQERMDLLDALNPSFHAIWWTLTALALASLILSLCIPQLSMDQTKPVASKDEAAVQDVEKGIESNVDNGKAGNAEDFGKAGTSM</sequence>
<keyword evidence="2 6" id="KW-0812">Transmembrane</keyword>
<feature type="transmembrane region" description="Helical" evidence="6">
    <location>
        <begin position="245"/>
        <end position="264"/>
    </location>
</feature>
<dbReference type="Pfam" id="PF07690">
    <property type="entry name" value="MFS_1"/>
    <property type="match status" value="1"/>
</dbReference>
<feature type="domain" description="Major facilitator superfamily (MFS) profile" evidence="7">
    <location>
        <begin position="1"/>
        <end position="386"/>
    </location>
</feature>
<evidence type="ECO:0000256" key="5">
    <source>
        <dbReference type="SAM" id="MobiDB-lite"/>
    </source>
</evidence>
<feature type="transmembrane region" description="Helical" evidence="6">
    <location>
        <begin position="80"/>
        <end position="103"/>
    </location>
</feature>
<dbReference type="Gene3D" id="1.20.1250.20">
    <property type="entry name" value="MFS general substrate transporter like domains"/>
    <property type="match status" value="1"/>
</dbReference>
<feature type="transmembrane region" description="Helical" evidence="6">
    <location>
        <begin position="115"/>
        <end position="134"/>
    </location>
</feature>
<feature type="transmembrane region" description="Helical" evidence="6">
    <location>
        <begin position="155"/>
        <end position="176"/>
    </location>
</feature>
<feature type="region of interest" description="Disordered" evidence="5">
    <location>
        <begin position="406"/>
        <end position="429"/>
    </location>
</feature>
<keyword evidence="3 6" id="KW-1133">Transmembrane helix</keyword>
<organism evidence="8 9">
    <name type="scientific">Zasmidium cellare</name>
    <name type="common">Wine cellar mold</name>
    <name type="synonym">Racodium cellare</name>
    <dbReference type="NCBI Taxonomy" id="395010"/>
    <lineage>
        <taxon>Eukaryota</taxon>
        <taxon>Fungi</taxon>
        <taxon>Dikarya</taxon>
        <taxon>Ascomycota</taxon>
        <taxon>Pezizomycotina</taxon>
        <taxon>Dothideomycetes</taxon>
        <taxon>Dothideomycetidae</taxon>
        <taxon>Mycosphaerellales</taxon>
        <taxon>Mycosphaerellaceae</taxon>
        <taxon>Zasmidium</taxon>
    </lineage>
</organism>
<dbReference type="Gene3D" id="1.20.1720.10">
    <property type="entry name" value="Multidrug resistance protein D"/>
    <property type="match status" value="1"/>
</dbReference>
<dbReference type="PROSITE" id="PS50850">
    <property type="entry name" value="MFS"/>
    <property type="match status" value="1"/>
</dbReference>
<evidence type="ECO:0000256" key="1">
    <source>
        <dbReference type="ARBA" id="ARBA00004141"/>
    </source>
</evidence>
<feature type="transmembrane region" description="Helical" evidence="6">
    <location>
        <begin position="16"/>
        <end position="36"/>
    </location>
</feature>
<dbReference type="SUPFAM" id="SSF103473">
    <property type="entry name" value="MFS general substrate transporter"/>
    <property type="match status" value="1"/>
</dbReference>
<dbReference type="EMBL" id="JAXOVC010000006">
    <property type="protein sequence ID" value="KAK4499737.1"/>
    <property type="molecule type" value="Genomic_DNA"/>
</dbReference>
<evidence type="ECO:0000313" key="9">
    <source>
        <dbReference type="Proteomes" id="UP001305779"/>
    </source>
</evidence>
<evidence type="ECO:0000256" key="3">
    <source>
        <dbReference type="ARBA" id="ARBA00022989"/>
    </source>
</evidence>
<accession>A0ABR0EE38</accession>
<feature type="transmembrane region" description="Helical" evidence="6">
    <location>
        <begin position="48"/>
        <end position="68"/>
    </location>
</feature>
<name>A0ABR0EE38_ZASCE</name>
<keyword evidence="4 6" id="KW-0472">Membrane</keyword>
<evidence type="ECO:0000256" key="4">
    <source>
        <dbReference type="ARBA" id="ARBA00023136"/>
    </source>
</evidence>
<gene>
    <name evidence="8" type="ORF">PRZ48_007923</name>
</gene>
<comment type="caution">
    <text evidence="8">The sequence shown here is derived from an EMBL/GenBank/DDBJ whole genome shotgun (WGS) entry which is preliminary data.</text>
</comment>
<dbReference type="InterPro" id="IPR011701">
    <property type="entry name" value="MFS"/>
</dbReference>
<keyword evidence="9" id="KW-1185">Reference proteome</keyword>
<reference evidence="8 9" key="1">
    <citation type="journal article" date="2023" name="G3 (Bethesda)">
        <title>A chromosome-level genome assembly of Zasmidium syzygii isolated from banana leaves.</title>
        <authorList>
            <person name="van Westerhoven A.C."/>
            <person name="Mehrabi R."/>
            <person name="Talebi R."/>
            <person name="Steentjes M.B.F."/>
            <person name="Corcolon B."/>
            <person name="Chong P.A."/>
            <person name="Kema G.H.J."/>
            <person name="Seidl M.F."/>
        </authorList>
    </citation>
    <scope>NUCLEOTIDE SEQUENCE [LARGE SCALE GENOMIC DNA]</scope>
    <source>
        <strain evidence="8 9">P124</strain>
    </source>
</reference>
<proteinExistence type="predicted"/>
<dbReference type="InterPro" id="IPR036259">
    <property type="entry name" value="MFS_trans_sf"/>
</dbReference>
<dbReference type="PANTHER" id="PTHR23501">
    <property type="entry name" value="MAJOR FACILITATOR SUPERFAMILY"/>
    <property type="match status" value="1"/>
</dbReference>